<proteinExistence type="predicted"/>
<gene>
    <name evidence="1" type="ORF">NY836_29735</name>
</gene>
<dbReference type="Proteomes" id="UP001211064">
    <property type="component" value="Unassembled WGS sequence"/>
</dbReference>
<protein>
    <recommendedName>
        <fullName evidence="3">ABC transporter substrate-binding protein</fullName>
    </recommendedName>
</protein>
<organism evidence="1 2">
    <name type="scientific">Escherichia coli</name>
    <dbReference type="NCBI Taxonomy" id="562"/>
    <lineage>
        <taxon>Bacteria</taxon>
        <taxon>Pseudomonadati</taxon>
        <taxon>Pseudomonadota</taxon>
        <taxon>Gammaproteobacteria</taxon>
        <taxon>Enterobacterales</taxon>
        <taxon>Enterobacteriaceae</taxon>
        <taxon>Escherichia</taxon>
    </lineage>
</organism>
<sequence>MRRLVIGLLALVSPFSVYAAERLVVAGGSQENLLVPPNKMGWLKL</sequence>
<name>A0AAW5ZFE1_ECOLX</name>
<evidence type="ECO:0008006" key="3">
    <source>
        <dbReference type="Google" id="ProtNLM"/>
    </source>
</evidence>
<dbReference type="EMBL" id="JANWOR010000838">
    <property type="protein sequence ID" value="MDA4181465.1"/>
    <property type="molecule type" value="Genomic_DNA"/>
</dbReference>
<accession>A0AAW5ZFE1</accession>
<reference evidence="1" key="1">
    <citation type="submission" date="2022-08" db="EMBL/GenBank/DDBJ databases">
        <title>Genome sequencing of human pathogens.</title>
        <authorList>
            <person name="Cao X."/>
        </authorList>
    </citation>
    <scope>NUCLEOTIDE SEQUENCE</scope>
    <source>
        <strain evidence="1">EC16126</strain>
    </source>
</reference>
<dbReference type="RefSeq" id="WP_182927271.1">
    <property type="nucleotide sequence ID" value="NZ_AP022288.1"/>
</dbReference>
<dbReference type="AlphaFoldDB" id="A0AAW5ZFE1"/>
<comment type="caution">
    <text evidence="1">The sequence shown here is derived from an EMBL/GenBank/DDBJ whole genome shotgun (WGS) entry which is preliminary data.</text>
</comment>
<evidence type="ECO:0000313" key="1">
    <source>
        <dbReference type="EMBL" id="MDA4181465.1"/>
    </source>
</evidence>
<evidence type="ECO:0000313" key="2">
    <source>
        <dbReference type="Proteomes" id="UP001211064"/>
    </source>
</evidence>